<evidence type="ECO:0000313" key="2">
    <source>
        <dbReference type="EMBL" id="KAG1277907.1"/>
    </source>
</evidence>
<evidence type="ECO:0000313" key="3">
    <source>
        <dbReference type="Proteomes" id="UP000716291"/>
    </source>
</evidence>
<dbReference type="AlphaFoldDB" id="A0A9P6WSY4"/>
<reference evidence="2" key="1">
    <citation type="journal article" date="2020" name="Microb. Genom.">
        <title>Genetic diversity of clinical and environmental Mucorales isolates obtained from an investigation of mucormycosis cases among solid organ transplant recipients.</title>
        <authorList>
            <person name="Nguyen M.H."/>
            <person name="Kaul D."/>
            <person name="Muto C."/>
            <person name="Cheng S.J."/>
            <person name="Richter R.A."/>
            <person name="Bruno V.M."/>
            <person name="Liu G."/>
            <person name="Beyhan S."/>
            <person name="Sundermann A.J."/>
            <person name="Mounaud S."/>
            <person name="Pasculle A.W."/>
            <person name="Nierman W.C."/>
            <person name="Driscoll E."/>
            <person name="Cumbie R."/>
            <person name="Clancy C.J."/>
            <person name="Dupont C.L."/>
        </authorList>
    </citation>
    <scope>NUCLEOTIDE SEQUENCE</scope>
    <source>
        <strain evidence="2">GL11</strain>
    </source>
</reference>
<gene>
    <name evidence="2" type="ORF">G6F64_014692</name>
</gene>
<dbReference type="EMBL" id="JAANQT010009251">
    <property type="protein sequence ID" value="KAG1277907.1"/>
    <property type="molecule type" value="Genomic_DNA"/>
</dbReference>
<keyword evidence="3" id="KW-1185">Reference proteome</keyword>
<evidence type="ECO:0000256" key="1">
    <source>
        <dbReference type="SAM" id="MobiDB-lite"/>
    </source>
</evidence>
<protein>
    <submittedName>
        <fullName evidence="2">Uncharacterized protein</fullName>
    </submittedName>
</protein>
<organism evidence="2 3">
    <name type="scientific">Rhizopus oryzae</name>
    <name type="common">Mucormycosis agent</name>
    <name type="synonym">Rhizopus arrhizus var. delemar</name>
    <dbReference type="NCBI Taxonomy" id="64495"/>
    <lineage>
        <taxon>Eukaryota</taxon>
        <taxon>Fungi</taxon>
        <taxon>Fungi incertae sedis</taxon>
        <taxon>Mucoromycota</taxon>
        <taxon>Mucoromycotina</taxon>
        <taxon>Mucoromycetes</taxon>
        <taxon>Mucorales</taxon>
        <taxon>Mucorineae</taxon>
        <taxon>Rhizopodaceae</taxon>
        <taxon>Rhizopus</taxon>
    </lineage>
</organism>
<accession>A0A9P6WSY4</accession>
<sequence>MQLGEQLGCRGLRVLQGGMDARAKVPHAGSGMQRRARLRIDVAAVRRQAVDDRVHHMTVFVMILGRGQQCLRGALVFGRIGTAACRSGQWMRQQLRATLAQQQLGRCADQPGGRLPQFDRKRNRVGGHRRIGAQARQQHLR</sequence>
<dbReference type="Proteomes" id="UP000716291">
    <property type="component" value="Unassembled WGS sequence"/>
</dbReference>
<feature type="region of interest" description="Disordered" evidence="1">
    <location>
        <begin position="110"/>
        <end position="141"/>
    </location>
</feature>
<name>A0A9P6WSY4_RHIOR</name>
<proteinExistence type="predicted"/>
<feature type="compositionally biased region" description="Basic residues" evidence="1">
    <location>
        <begin position="121"/>
        <end position="131"/>
    </location>
</feature>
<comment type="caution">
    <text evidence="2">The sequence shown here is derived from an EMBL/GenBank/DDBJ whole genome shotgun (WGS) entry which is preliminary data.</text>
</comment>